<organism evidence="4 5">
    <name type="scientific">Actinomycetospora chibensis</name>
    <dbReference type="NCBI Taxonomy" id="663606"/>
    <lineage>
        <taxon>Bacteria</taxon>
        <taxon>Bacillati</taxon>
        <taxon>Actinomycetota</taxon>
        <taxon>Actinomycetes</taxon>
        <taxon>Pseudonocardiales</taxon>
        <taxon>Pseudonocardiaceae</taxon>
        <taxon>Actinomycetospora</taxon>
    </lineage>
</organism>
<evidence type="ECO:0000313" key="5">
    <source>
        <dbReference type="Proteomes" id="UP001595909"/>
    </source>
</evidence>
<evidence type="ECO:0000256" key="3">
    <source>
        <dbReference type="ARBA" id="ARBA00023239"/>
    </source>
</evidence>
<protein>
    <submittedName>
        <fullName evidence="4">Enoyl-CoA hydratase/isomerase family protein</fullName>
    </submittedName>
</protein>
<accession>A0ABV9RD58</accession>
<dbReference type="RefSeq" id="WP_274189789.1">
    <property type="nucleotide sequence ID" value="NZ_BAABHN010000013.1"/>
</dbReference>
<name>A0ABV9RD58_9PSEU</name>
<dbReference type="SUPFAM" id="SSF52096">
    <property type="entry name" value="ClpP/crotonase"/>
    <property type="match status" value="1"/>
</dbReference>
<keyword evidence="2" id="KW-0443">Lipid metabolism</keyword>
<comment type="similarity">
    <text evidence="1">Belongs to the enoyl-CoA hydratase/isomerase family.</text>
</comment>
<dbReference type="PANTHER" id="PTHR11941">
    <property type="entry name" value="ENOYL-COA HYDRATASE-RELATED"/>
    <property type="match status" value="1"/>
</dbReference>
<dbReference type="EMBL" id="JBHSIM010000013">
    <property type="protein sequence ID" value="MFC4832084.1"/>
    <property type="molecule type" value="Genomic_DNA"/>
</dbReference>
<sequence length="263" mass="27734">MTTEHGAVSDEEPVLAEVDGAVGRIRLNRPQARNAVTVALGRALHDHLVALAEVTRVIVIRGVGGHFSAGGDFEEVQRLRADGPEALRPLFENFGAACSVIAELPVPVVAAVEGYALAGGFELMQSCDVVVVRDDATIADNHLNFGQVPGGGSSQRLPRLVGRQRALAHILTGDRLSGADAVAWGLAYRAAPADEFDATVERVVAGLAEKDPRAVARTKRLVLDHLERPLSEGLAAERDGVIDHLGSDGAATGIEAFRARPRS</sequence>
<dbReference type="CDD" id="cd06558">
    <property type="entry name" value="crotonase-like"/>
    <property type="match status" value="1"/>
</dbReference>
<gene>
    <name evidence="4" type="ORF">ACFPEL_06645</name>
</gene>
<dbReference type="Pfam" id="PF00378">
    <property type="entry name" value="ECH_1"/>
    <property type="match status" value="1"/>
</dbReference>
<dbReference type="InterPro" id="IPR001753">
    <property type="entry name" value="Enoyl-CoA_hydra/iso"/>
</dbReference>
<dbReference type="InterPro" id="IPR029045">
    <property type="entry name" value="ClpP/crotonase-like_dom_sf"/>
</dbReference>
<dbReference type="PANTHER" id="PTHR11941:SF169">
    <property type="entry name" value="(7AS)-7A-METHYL-1,5-DIOXO-2,3,5,6,7,7A-HEXAHYDRO-1H-INDENE-CARBOXYL-COA HYDROLASE"/>
    <property type="match status" value="1"/>
</dbReference>
<proteinExistence type="inferred from homology"/>
<reference evidence="5" key="1">
    <citation type="journal article" date="2019" name="Int. J. Syst. Evol. Microbiol.">
        <title>The Global Catalogue of Microorganisms (GCM) 10K type strain sequencing project: providing services to taxonomists for standard genome sequencing and annotation.</title>
        <authorList>
            <consortium name="The Broad Institute Genomics Platform"/>
            <consortium name="The Broad Institute Genome Sequencing Center for Infectious Disease"/>
            <person name="Wu L."/>
            <person name="Ma J."/>
        </authorList>
    </citation>
    <scope>NUCLEOTIDE SEQUENCE [LARGE SCALE GENOMIC DNA]</scope>
    <source>
        <strain evidence="5">CCUG 50347</strain>
    </source>
</reference>
<keyword evidence="5" id="KW-1185">Reference proteome</keyword>
<dbReference type="Proteomes" id="UP001595909">
    <property type="component" value="Unassembled WGS sequence"/>
</dbReference>
<keyword evidence="3" id="KW-0456">Lyase</keyword>
<comment type="caution">
    <text evidence="4">The sequence shown here is derived from an EMBL/GenBank/DDBJ whole genome shotgun (WGS) entry which is preliminary data.</text>
</comment>
<evidence type="ECO:0000256" key="1">
    <source>
        <dbReference type="ARBA" id="ARBA00005254"/>
    </source>
</evidence>
<evidence type="ECO:0000256" key="2">
    <source>
        <dbReference type="ARBA" id="ARBA00023098"/>
    </source>
</evidence>
<dbReference type="Gene3D" id="3.90.226.10">
    <property type="entry name" value="2-enoyl-CoA Hydratase, Chain A, domain 1"/>
    <property type="match status" value="1"/>
</dbReference>
<evidence type="ECO:0000313" key="4">
    <source>
        <dbReference type="EMBL" id="MFC4832084.1"/>
    </source>
</evidence>